<keyword evidence="1" id="KW-1133">Transmembrane helix</keyword>
<dbReference type="EMBL" id="AFWE01000196">
    <property type="protein sequence ID" value="EGU31612.1"/>
    <property type="molecule type" value="Genomic_DNA"/>
</dbReference>
<dbReference type="Pfam" id="PF04892">
    <property type="entry name" value="VanZ"/>
    <property type="match status" value="1"/>
</dbReference>
<evidence type="ECO:0000256" key="1">
    <source>
        <dbReference type="SAM" id="Phobius"/>
    </source>
</evidence>
<reference evidence="3 4" key="1">
    <citation type="journal article" date="2012" name="Int. J. Syst. Evol. Microbiol.">
        <title>Vibrio caribbeanicus sp. nov., isolated from the marine sponge Scleritoderma cyanea.</title>
        <authorList>
            <person name="Hoffmann M."/>
            <person name="Monday S.R."/>
            <person name="Allard M.W."/>
            <person name="Strain E.A."/>
            <person name="Whittaker P."/>
            <person name="Naum M."/>
            <person name="McCarthy P.J."/>
            <person name="Lopez J.V."/>
            <person name="Fischer M."/>
            <person name="Brown E.W."/>
        </authorList>
    </citation>
    <scope>NUCLEOTIDE SEQUENCE [LARGE SCALE GENOMIC DNA]</scope>
    <source>
        <strain evidence="3 4">LMG 19158</strain>
    </source>
</reference>
<accession>F9RSR2</accession>
<keyword evidence="1" id="KW-0812">Transmembrane</keyword>
<evidence type="ECO:0000259" key="2">
    <source>
        <dbReference type="Pfam" id="PF04892"/>
    </source>
</evidence>
<dbReference type="Proteomes" id="UP000004349">
    <property type="component" value="Unassembled WGS sequence"/>
</dbReference>
<keyword evidence="1" id="KW-0472">Membrane</keyword>
<dbReference type="InterPro" id="IPR006976">
    <property type="entry name" value="VanZ-like"/>
</dbReference>
<organism evidence="3 4">
    <name type="scientific">Vibrio scophthalmi LMG 19158</name>
    <dbReference type="NCBI Taxonomy" id="870967"/>
    <lineage>
        <taxon>Bacteria</taxon>
        <taxon>Pseudomonadati</taxon>
        <taxon>Pseudomonadota</taxon>
        <taxon>Gammaproteobacteria</taxon>
        <taxon>Vibrionales</taxon>
        <taxon>Vibrionaceae</taxon>
        <taxon>Vibrio</taxon>
    </lineage>
</organism>
<feature type="transmembrane region" description="Helical" evidence="1">
    <location>
        <begin position="79"/>
        <end position="98"/>
    </location>
</feature>
<feature type="transmembrane region" description="Helical" evidence="1">
    <location>
        <begin position="110"/>
        <end position="128"/>
    </location>
</feature>
<dbReference type="AlphaFoldDB" id="F9RSR2"/>
<feature type="domain" description="VanZ-like" evidence="2">
    <location>
        <begin position="52"/>
        <end position="126"/>
    </location>
</feature>
<proteinExistence type="predicted"/>
<evidence type="ECO:0000313" key="3">
    <source>
        <dbReference type="EMBL" id="EGU31612.1"/>
    </source>
</evidence>
<evidence type="ECO:0000313" key="4">
    <source>
        <dbReference type="Proteomes" id="UP000004349"/>
    </source>
</evidence>
<sequence length="133" mass="15031">MNKRPLYFNRRVVLLMVVVLLGGLASMAKTFNVHGNSVREVEVLLGGDWALHSILSFLLGFIACWATPKYYFRNALFRFPPLLILMLCLVSADEAFQAVSPLREFSWQDFLINISGLLLGSAVYRLYLATQSN</sequence>
<comment type="caution">
    <text evidence="3">The sequence shown here is derived from an EMBL/GenBank/DDBJ whole genome shotgun (WGS) entry which is preliminary data.</text>
</comment>
<feature type="transmembrane region" description="Helical" evidence="1">
    <location>
        <begin position="49"/>
        <end position="67"/>
    </location>
</feature>
<protein>
    <recommendedName>
        <fullName evidence="2">VanZ-like domain-containing protein</fullName>
    </recommendedName>
</protein>
<gene>
    <name evidence="3" type="ORF">VIS19158_18676</name>
</gene>
<feature type="transmembrane region" description="Helical" evidence="1">
    <location>
        <begin position="12"/>
        <end position="29"/>
    </location>
</feature>
<name>F9RSR2_9VIBR</name>
<dbReference type="eggNOG" id="ENOG5031NQT">
    <property type="taxonomic scope" value="Bacteria"/>
</dbReference>
<dbReference type="RefSeq" id="WP_005598199.1">
    <property type="nucleotide sequence ID" value="NZ_AFWE01000196.1"/>
</dbReference>